<dbReference type="Proteomes" id="UP000265520">
    <property type="component" value="Unassembled WGS sequence"/>
</dbReference>
<protein>
    <submittedName>
        <fullName evidence="1">Uncharacterized protein</fullName>
    </submittedName>
</protein>
<organism evidence="1 2">
    <name type="scientific">Trifolium medium</name>
    <dbReference type="NCBI Taxonomy" id="97028"/>
    <lineage>
        <taxon>Eukaryota</taxon>
        <taxon>Viridiplantae</taxon>
        <taxon>Streptophyta</taxon>
        <taxon>Embryophyta</taxon>
        <taxon>Tracheophyta</taxon>
        <taxon>Spermatophyta</taxon>
        <taxon>Magnoliopsida</taxon>
        <taxon>eudicotyledons</taxon>
        <taxon>Gunneridae</taxon>
        <taxon>Pentapetalae</taxon>
        <taxon>rosids</taxon>
        <taxon>fabids</taxon>
        <taxon>Fabales</taxon>
        <taxon>Fabaceae</taxon>
        <taxon>Papilionoideae</taxon>
        <taxon>50 kb inversion clade</taxon>
        <taxon>NPAAA clade</taxon>
        <taxon>Hologalegina</taxon>
        <taxon>IRL clade</taxon>
        <taxon>Trifolieae</taxon>
        <taxon>Trifolium</taxon>
    </lineage>
</organism>
<keyword evidence="2" id="KW-1185">Reference proteome</keyword>
<sequence length="36" mass="4079">VPFPSVPEAHDHQKQRLSLTKGAVRFYPFSAVVQKL</sequence>
<name>A0A392RWE5_9FABA</name>
<proteinExistence type="predicted"/>
<feature type="non-terminal residue" evidence="1">
    <location>
        <position position="1"/>
    </location>
</feature>
<evidence type="ECO:0000313" key="2">
    <source>
        <dbReference type="Proteomes" id="UP000265520"/>
    </source>
</evidence>
<reference evidence="1 2" key="1">
    <citation type="journal article" date="2018" name="Front. Plant Sci.">
        <title>Red Clover (Trifolium pratense) and Zigzag Clover (T. medium) - A Picture of Genomic Similarities and Differences.</title>
        <authorList>
            <person name="Dluhosova J."/>
            <person name="Istvanek J."/>
            <person name="Nedelnik J."/>
            <person name="Repkova J."/>
        </authorList>
    </citation>
    <scope>NUCLEOTIDE SEQUENCE [LARGE SCALE GENOMIC DNA]</scope>
    <source>
        <strain evidence="2">cv. 10/8</strain>
        <tissue evidence="1">Leaf</tissue>
    </source>
</reference>
<comment type="caution">
    <text evidence="1">The sequence shown here is derived from an EMBL/GenBank/DDBJ whole genome shotgun (WGS) entry which is preliminary data.</text>
</comment>
<evidence type="ECO:0000313" key="1">
    <source>
        <dbReference type="EMBL" id="MCI40482.1"/>
    </source>
</evidence>
<dbReference type="EMBL" id="LXQA010280234">
    <property type="protein sequence ID" value="MCI40482.1"/>
    <property type="molecule type" value="Genomic_DNA"/>
</dbReference>
<dbReference type="AlphaFoldDB" id="A0A392RWE5"/>
<accession>A0A392RWE5</accession>